<keyword evidence="1" id="KW-0805">Transcription regulation</keyword>
<reference evidence="8 9" key="1">
    <citation type="submission" date="2015-09" db="EMBL/GenBank/DDBJ databases">
        <title>Genome Sequences of Mycobacterium immunogenum Isolates, Recuperated from a Chloraminated Drinking Water Distribution System Simulator Subjected to Episodes of Nitrification.</title>
        <authorList>
            <person name="Gomez-Alvarez V."/>
            <person name="Revetta R.P."/>
        </authorList>
    </citation>
    <scope>NUCLEOTIDE SEQUENCE [LARGE SCALE GENOMIC DNA]</scope>
    <source>
        <strain evidence="6 8">H008</strain>
        <strain evidence="7 9">H076</strain>
    </source>
</reference>
<evidence type="ECO:0000256" key="4">
    <source>
        <dbReference type="PROSITE-ProRule" id="PRU00335"/>
    </source>
</evidence>
<keyword evidence="3" id="KW-0804">Transcription</keyword>
<dbReference type="InterPro" id="IPR036271">
    <property type="entry name" value="Tet_transcr_reg_TetR-rel_C_sf"/>
</dbReference>
<dbReference type="Gene3D" id="1.10.357.10">
    <property type="entry name" value="Tetracycline Repressor, domain 2"/>
    <property type="match status" value="1"/>
</dbReference>
<gene>
    <name evidence="6" type="ORF">AN908_01100</name>
    <name evidence="7" type="ORF">AN912_00475</name>
</gene>
<dbReference type="GO" id="GO:0003700">
    <property type="term" value="F:DNA-binding transcription factor activity"/>
    <property type="evidence" value="ECO:0007669"/>
    <property type="project" value="TreeGrafter"/>
</dbReference>
<evidence type="ECO:0000256" key="1">
    <source>
        <dbReference type="ARBA" id="ARBA00023015"/>
    </source>
</evidence>
<dbReference type="RefSeq" id="WP_043078288.1">
    <property type="nucleotide sequence ID" value="NZ_CP011530.1"/>
</dbReference>
<proteinExistence type="predicted"/>
<organism evidence="6 8">
    <name type="scientific">Mycobacteroides immunogenum</name>
    <dbReference type="NCBI Taxonomy" id="83262"/>
    <lineage>
        <taxon>Bacteria</taxon>
        <taxon>Bacillati</taxon>
        <taxon>Actinomycetota</taxon>
        <taxon>Actinomycetes</taxon>
        <taxon>Mycobacteriales</taxon>
        <taxon>Mycobacteriaceae</taxon>
        <taxon>Mycobacteroides</taxon>
    </lineage>
</organism>
<dbReference type="EMBL" id="LJFO01000001">
    <property type="protein sequence ID" value="KPG17788.1"/>
    <property type="molecule type" value="Genomic_DNA"/>
</dbReference>
<dbReference type="KEGG" id="miz:BAB75_26955"/>
<dbReference type="Proteomes" id="UP000037962">
    <property type="component" value="Unassembled WGS sequence"/>
</dbReference>
<evidence type="ECO:0000313" key="9">
    <source>
        <dbReference type="Proteomes" id="UP000037962"/>
    </source>
</evidence>
<dbReference type="Pfam" id="PF16859">
    <property type="entry name" value="TetR_C_11"/>
    <property type="match status" value="1"/>
</dbReference>
<evidence type="ECO:0000256" key="2">
    <source>
        <dbReference type="ARBA" id="ARBA00023125"/>
    </source>
</evidence>
<dbReference type="Gene3D" id="1.10.10.60">
    <property type="entry name" value="Homeodomain-like"/>
    <property type="match status" value="1"/>
</dbReference>
<evidence type="ECO:0000259" key="5">
    <source>
        <dbReference type="PROSITE" id="PS50977"/>
    </source>
</evidence>
<name>A0A7V8RYK7_9MYCO</name>
<feature type="DNA-binding region" description="H-T-H motif" evidence="4">
    <location>
        <begin position="36"/>
        <end position="55"/>
    </location>
</feature>
<accession>A0A7V8RYK7</accession>
<dbReference type="InterPro" id="IPR001647">
    <property type="entry name" value="HTH_TetR"/>
</dbReference>
<evidence type="ECO:0000313" key="6">
    <source>
        <dbReference type="EMBL" id="KPG17788.1"/>
    </source>
</evidence>
<dbReference type="PROSITE" id="PS50977">
    <property type="entry name" value="HTH_TETR_2"/>
    <property type="match status" value="1"/>
</dbReference>
<evidence type="ECO:0000313" key="8">
    <source>
        <dbReference type="Proteomes" id="UP000037843"/>
    </source>
</evidence>
<dbReference type="OrthoDB" id="9796019at2"/>
<dbReference type="EMBL" id="LJFS01000001">
    <property type="protein sequence ID" value="KPG37517.1"/>
    <property type="molecule type" value="Genomic_DNA"/>
</dbReference>
<keyword evidence="9" id="KW-1185">Reference proteome</keyword>
<feature type="domain" description="HTH tetR-type" evidence="5">
    <location>
        <begin position="13"/>
        <end position="73"/>
    </location>
</feature>
<evidence type="ECO:0000256" key="3">
    <source>
        <dbReference type="ARBA" id="ARBA00023163"/>
    </source>
</evidence>
<dbReference type="Proteomes" id="UP000037843">
    <property type="component" value="Unassembled WGS sequence"/>
</dbReference>
<comment type="caution">
    <text evidence="6">The sequence shown here is derived from an EMBL/GenBank/DDBJ whole genome shotgun (WGS) entry which is preliminary data.</text>
</comment>
<dbReference type="AlphaFoldDB" id="A0A7V8RYK7"/>
<sequence length="192" mass="21030">MTDPVRRPGGRTARVHAQVMAATVEILLEEGLDGATVPAIAERSGVSHVSIYRKWKDRGSLIREALLETIDTAVAVPDTGNVKDDLMSLFAKVIAAHQAPLGRVLLDVTRSGDPSLSELQHTLWRTRRDSCALIIERAIERGEVVKDTDHRLIFEFMLGPILSRGLMTAEGLESLQPEKIVGMILRGAQPAH</sequence>
<keyword evidence="2 4" id="KW-0238">DNA-binding</keyword>
<dbReference type="InterPro" id="IPR009057">
    <property type="entry name" value="Homeodomain-like_sf"/>
</dbReference>
<dbReference type="Pfam" id="PF00440">
    <property type="entry name" value="TetR_N"/>
    <property type="match status" value="1"/>
</dbReference>
<dbReference type="PANTHER" id="PTHR30055">
    <property type="entry name" value="HTH-TYPE TRANSCRIPTIONAL REGULATOR RUTR"/>
    <property type="match status" value="1"/>
</dbReference>
<evidence type="ECO:0000313" key="7">
    <source>
        <dbReference type="EMBL" id="KPG37517.1"/>
    </source>
</evidence>
<dbReference type="InterPro" id="IPR011075">
    <property type="entry name" value="TetR_C"/>
</dbReference>
<dbReference type="InterPro" id="IPR050109">
    <property type="entry name" value="HTH-type_TetR-like_transc_reg"/>
</dbReference>
<dbReference type="PANTHER" id="PTHR30055:SF148">
    <property type="entry name" value="TETR-FAMILY TRANSCRIPTIONAL REGULATOR"/>
    <property type="match status" value="1"/>
</dbReference>
<dbReference type="GeneID" id="45767512"/>
<protein>
    <recommendedName>
        <fullName evidence="5">HTH tetR-type domain-containing protein</fullName>
    </recommendedName>
</protein>
<dbReference type="SUPFAM" id="SSF48498">
    <property type="entry name" value="Tetracyclin repressor-like, C-terminal domain"/>
    <property type="match status" value="1"/>
</dbReference>
<dbReference type="GO" id="GO:0000976">
    <property type="term" value="F:transcription cis-regulatory region binding"/>
    <property type="evidence" value="ECO:0007669"/>
    <property type="project" value="TreeGrafter"/>
</dbReference>
<dbReference type="SUPFAM" id="SSF46689">
    <property type="entry name" value="Homeodomain-like"/>
    <property type="match status" value="1"/>
</dbReference>